<accession>A0A642KNQ6</accession>
<name>A0A642KNQ6_BACFG</name>
<proteinExistence type="predicted"/>
<dbReference type="InterPro" id="IPR012816">
    <property type="entry name" value="NADAR"/>
</dbReference>
<comment type="caution">
    <text evidence="3">The sequence shown here is derived from an EMBL/GenBank/DDBJ whole genome shotgun (WGS) entry which is preliminary data.</text>
</comment>
<organism evidence="3 4">
    <name type="scientific">Bacteroides fragilis</name>
    <dbReference type="NCBI Taxonomy" id="817"/>
    <lineage>
        <taxon>Bacteria</taxon>
        <taxon>Pseudomonadati</taxon>
        <taxon>Bacteroidota</taxon>
        <taxon>Bacteroidia</taxon>
        <taxon>Bacteroidales</taxon>
        <taxon>Bacteroidaceae</taxon>
        <taxon>Bacteroides</taxon>
    </lineage>
</organism>
<evidence type="ECO:0000256" key="1">
    <source>
        <dbReference type="ARBA" id="ARBA00000022"/>
    </source>
</evidence>
<gene>
    <name evidence="3" type="ORF">F2Z29_17885</name>
</gene>
<comment type="catalytic activity">
    <reaction evidence="2">
        <text>2,5-diamino-6-hydroxy-4-(5-phosphoribosylamino)-pyrimidine + H2O = 2,5,6-triamino-4-hydroxypyrimidine + D-ribose 5-phosphate</text>
        <dbReference type="Rhea" id="RHEA:23436"/>
        <dbReference type="ChEBI" id="CHEBI:15377"/>
        <dbReference type="ChEBI" id="CHEBI:58614"/>
        <dbReference type="ChEBI" id="CHEBI:78346"/>
        <dbReference type="ChEBI" id="CHEBI:137796"/>
    </reaction>
</comment>
<reference evidence="3 4" key="1">
    <citation type="journal article" date="2019" name="Nat. Med.">
        <title>A library of human gut bacterial isolates paired with longitudinal multiomics data enables mechanistic microbiome research.</title>
        <authorList>
            <person name="Poyet M."/>
            <person name="Groussin M."/>
            <person name="Gibbons S.M."/>
            <person name="Avila-Pacheco J."/>
            <person name="Jiang X."/>
            <person name="Kearney S.M."/>
            <person name="Perrotta A.R."/>
            <person name="Berdy B."/>
            <person name="Zhao S."/>
            <person name="Lieberman T.D."/>
            <person name="Swanson P.K."/>
            <person name="Smith M."/>
            <person name="Roesemann S."/>
            <person name="Alexander J.E."/>
            <person name="Rich S.A."/>
            <person name="Livny J."/>
            <person name="Vlamakis H."/>
            <person name="Clish C."/>
            <person name="Bullock K."/>
            <person name="Deik A."/>
            <person name="Scott J."/>
            <person name="Pierce K.A."/>
            <person name="Xavier R.J."/>
            <person name="Alm E.J."/>
        </authorList>
    </citation>
    <scope>NUCLEOTIDE SEQUENCE [LARGE SCALE GENOMIC DNA]</scope>
    <source>
        <strain evidence="3 4">BIOML-A7</strain>
    </source>
</reference>
<dbReference type="EMBL" id="VWAW01000016">
    <property type="protein sequence ID" value="KAA5170795.1"/>
    <property type="molecule type" value="Genomic_DNA"/>
</dbReference>
<dbReference type="Gene3D" id="1.10.357.40">
    <property type="entry name" value="YbiA-like"/>
    <property type="match status" value="1"/>
</dbReference>
<dbReference type="CDD" id="cd15457">
    <property type="entry name" value="NADAR"/>
    <property type="match status" value="1"/>
</dbReference>
<dbReference type="InterPro" id="IPR037238">
    <property type="entry name" value="YbiA-like_sf"/>
</dbReference>
<evidence type="ECO:0000313" key="4">
    <source>
        <dbReference type="Proteomes" id="UP000436803"/>
    </source>
</evidence>
<dbReference type="SUPFAM" id="SSF143990">
    <property type="entry name" value="YbiA-like"/>
    <property type="match status" value="1"/>
</dbReference>
<evidence type="ECO:0000256" key="2">
    <source>
        <dbReference type="ARBA" id="ARBA00000751"/>
    </source>
</evidence>
<dbReference type="Proteomes" id="UP000436803">
    <property type="component" value="Unassembled WGS sequence"/>
</dbReference>
<protein>
    <submittedName>
        <fullName evidence="3">NADAR family protein</fullName>
    </submittedName>
</protein>
<comment type="catalytic activity">
    <reaction evidence="1">
        <text>5-amino-6-(5-phospho-D-ribosylamino)uracil + H2O = 5,6-diaminouracil + D-ribose 5-phosphate</text>
        <dbReference type="Rhea" id="RHEA:55020"/>
        <dbReference type="ChEBI" id="CHEBI:15377"/>
        <dbReference type="ChEBI" id="CHEBI:46252"/>
        <dbReference type="ChEBI" id="CHEBI:58453"/>
        <dbReference type="ChEBI" id="CHEBI:78346"/>
    </reaction>
</comment>
<sequence>MIPYICKINIHSVLALRQQNLIVTHVGKIVGVLSGAYKKNNMDKNFMYGNCPASTQTLLFNEIILGRTEVYDTTRQNCWAFCKSTDIRNGITLSLGNLCGGYPFPFCGHVFRSSECAYLCGEFSLDAPLNRAIQQNLIDEPNAFVCKKVIKKANMEHVRQDWAEIRLQWMLYVVWCKCIGNSEFRELLLSVPSDAVIIEDSTNNHGATATLWGAKNKELKRCRWEKKKEVCAQHQGLKKNALKLLVSEECGKINNVGCFIGENNLGKILKMCQIALIHHVSPPIDYVLLKEKKIYLLGKLLTFNE</sequence>
<evidence type="ECO:0000313" key="3">
    <source>
        <dbReference type="EMBL" id="KAA5170795.1"/>
    </source>
</evidence>
<dbReference type="AlphaFoldDB" id="A0A642KNQ6"/>